<dbReference type="EMBL" id="NBSH01000011">
    <property type="protein sequence ID" value="ORX35467.1"/>
    <property type="molecule type" value="Genomic_DNA"/>
</dbReference>
<dbReference type="PANTHER" id="PTHR31189">
    <property type="entry name" value="OS03G0336100 PROTEIN-RELATED"/>
    <property type="match status" value="1"/>
</dbReference>
<dbReference type="InParanoid" id="A0A1Y1UD51"/>
<reference evidence="2 3" key="1">
    <citation type="submission" date="2017-03" db="EMBL/GenBank/DDBJ databases">
        <title>Widespread Adenine N6-methylation of Active Genes in Fungi.</title>
        <authorList>
            <consortium name="DOE Joint Genome Institute"/>
            <person name="Mondo S.J."/>
            <person name="Dannebaum R.O."/>
            <person name="Kuo R.C."/>
            <person name="Louie K.B."/>
            <person name="Bewick A.J."/>
            <person name="Labutti K."/>
            <person name="Haridas S."/>
            <person name="Kuo A."/>
            <person name="Salamov A."/>
            <person name="Ahrendt S.R."/>
            <person name="Lau R."/>
            <person name="Bowen B.P."/>
            <person name="Lipzen A."/>
            <person name="Sullivan W."/>
            <person name="Andreopoulos W.B."/>
            <person name="Clum A."/>
            <person name="Lindquist E."/>
            <person name="Daum C."/>
            <person name="Northen T.R."/>
            <person name="Ramamoorthy G."/>
            <person name="Schmitz R.J."/>
            <person name="Gryganskyi A."/>
            <person name="Culley D."/>
            <person name="Magnuson J."/>
            <person name="James T.Y."/>
            <person name="O'Malley M.A."/>
            <person name="Stajich J.E."/>
            <person name="Spatafora J.W."/>
            <person name="Visel A."/>
            <person name="Grigoriev I.V."/>
        </authorList>
    </citation>
    <scope>NUCLEOTIDE SEQUENCE [LARGE SCALE GENOMIC DNA]</scope>
    <source>
        <strain evidence="2 3">NRRL Y-17943</strain>
    </source>
</reference>
<evidence type="ECO:0000313" key="3">
    <source>
        <dbReference type="Proteomes" id="UP000193218"/>
    </source>
</evidence>
<comment type="caution">
    <text evidence="2">The sequence shown here is derived from an EMBL/GenBank/DDBJ whole genome shotgun (WGS) entry which is preliminary data.</text>
</comment>
<dbReference type="Gene3D" id="2.60.120.10">
    <property type="entry name" value="Jelly Rolls"/>
    <property type="match status" value="2"/>
</dbReference>
<dbReference type="CDD" id="cd20306">
    <property type="entry name" value="cupin_OxDC-like"/>
    <property type="match status" value="2"/>
</dbReference>
<dbReference type="RefSeq" id="XP_021869657.1">
    <property type="nucleotide sequence ID" value="XM_022017523.1"/>
</dbReference>
<gene>
    <name evidence="2" type="ORF">BD324DRAFT_643067</name>
</gene>
<dbReference type="GeneID" id="33559332"/>
<evidence type="ECO:0000259" key="1">
    <source>
        <dbReference type="SMART" id="SM00835"/>
    </source>
</evidence>
<accession>A0A1Y1UD51</accession>
<keyword evidence="3" id="KW-1185">Reference proteome</keyword>
<dbReference type="SMART" id="SM00835">
    <property type="entry name" value="Cupin_1"/>
    <property type="match status" value="2"/>
</dbReference>
<dbReference type="OrthoDB" id="10263073at2759"/>
<dbReference type="AlphaFoldDB" id="A0A1Y1UD51"/>
<sequence length="358" mass="40208">MAAAPNSKHVFHLKDSEPFFRSDYGSMQRAFVDSFPILKGRNMSMKRLILEGKGIREPHWHANTPELTYCLKGSALVNITDTHSKFSSFTVSEGQMFYVDSGSLHHIENVSDTEPAEFIICFRSEKPEDFSLGASFGAMTHAVLGNTWNVPTEALDHVNLSTEDRHIIPRNGPVEYPKFHSEKDPHKFDAEGTAPNLKGEVVEVHQAKQSFWPALTQLAMYSIRVEDKGMREPHWHPITAEMGYVHEGMARMTILDPDGSTDTYTLKPGDTYYIPPAYPHQIEVLPEGGDHIHFCIFFDQPMPQDIGFKSTIVGVPHETMASTLGISRQEVDKLEGTDGTPLVVKRVNSVDPVKDWTE</sequence>
<feature type="domain" description="Cupin type-1" evidence="1">
    <location>
        <begin position="11"/>
        <end position="156"/>
    </location>
</feature>
<dbReference type="STRING" id="4999.A0A1Y1UD51"/>
<dbReference type="Pfam" id="PF00190">
    <property type="entry name" value="Cupin_1"/>
    <property type="match status" value="2"/>
</dbReference>
<feature type="domain" description="Cupin type-1" evidence="1">
    <location>
        <begin position="186"/>
        <end position="332"/>
    </location>
</feature>
<dbReference type="InterPro" id="IPR050253">
    <property type="entry name" value="Seed_Storage-Functional"/>
</dbReference>
<dbReference type="InterPro" id="IPR014710">
    <property type="entry name" value="RmlC-like_jellyroll"/>
</dbReference>
<organism evidence="2 3">
    <name type="scientific">Kockovaella imperatae</name>
    <dbReference type="NCBI Taxonomy" id="4999"/>
    <lineage>
        <taxon>Eukaryota</taxon>
        <taxon>Fungi</taxon>
        <taxon>Dikarya</taxon>
        <taxon>Basidiomycota</taxon>
        <taxon>Agaricomycotina</taxon>
        <taxon>Tremellomycetes</taxon>
        <taxon>Tremellales</taxon>
        <taxon>Cuniculitremaceae</taxon>
        <taxon>Kockovaella</taxon>
    </lineage>
</organism>
<dbReference type="PANTHER" id="PTHR31189:SF2">
    <property type="entry name" value="RMLC-LIKE CUPINS SUPERFAMILY PROTEIN"/>
    <property type="match status" value="1"/>
</dbReference>
<evidence type="ECO:0000313" key="2">
    <source>
        <dbReference type="EMBL" id="ORX35467.1"/>
    </source>
</evidence>
<dbReference type="Proteomes" id="UP000193218">
    <property type="component" value="Unassembled WGS sequence"/>
</dbReference>
<dbReference type="InterPro" id="IPR011051">
    <property type="entry name" value="RmlC_Cupin_sf"/>
</dbReference>
<name>A0A1Y1UD51_9TREE</name>
<dbReference type="SUPFAM" id="SSF51182">
    <property type="entry name" value="RmlC-like cupins"/>
    <property type="match status" value="2"/>
</dbReference>
<dbReference type="InterPro" id="IPR006045">
    <property type="entry name" value="Cupin_1"/>
</dbReference>
<proteinExistence type="predicted"/>
<protein>
    <submittedName>
        <fullName evidence="2">RmlC-like cupin domain-containing protein</fullName>
    </submittedName>
</protein>